<dbReference type="RefSeq" id="WP_111179453.1">
    <property type="nucleotide sequence ID" value="NZ_POUD01000049.1"/>
</dbReference>
<proteinExistence type="predicted"/>
<gene>
    <name evidence="1" type="ORF">C1J01_14290</name>
</gene>
<dbReference type="Proteomes" id="UP000249304">
    <property type="component" value="Unassembled WGS sequence"/>
</dbReference>
<evidence type="ECO:0000313" key="2">
    <source>
        <dbReference type="Proteomes" id="UP000249304"/>
    </source>
</evidence>
<organism evidence="1 2">
    <name type="scientific">Nonomuraea aridisoli</name>
    <dbReference type="NCBI Taxonomy" id="2070368"/>
    <lineage>
        <taxon>Bacteria</taxon>
        <taxon>Bacillati</taxon>
        <taxon>Actinomycetota</taxon>
        <taxon>Actinomycetes</taxon>
        <taxon>Streptosporangiales</taxon>
        <taxon>Streptosporangiaceae</taxon>
        <taxon>Nonomuraea</taxon>
    </lineage>
</organism>
<dbReference type="AlphaFoldDB" id="A0A2W2EQ05"/>
<keyword evidence="2" id="KW-1185">Reference proteome</keyword>
<evidence type="ECO:0000313" key="1">
    <source>
        <dbReference type="EMBL" id="PZG18645.1"/>
    </source>
</evidence>
<protein>
    <submittedName>
        <fullName evidence="1">Uncharacterized protein</fullName>
    </submittedName>
</protein>
<name>A0A2W2EQ05_9ACTN</name>
<accession>A0A2W2EQ05</accession>
<dbReference type="EMBL" id="POUD01000049">
    <property type="protein sequence ID" value="PZG18645.1"/>
    <property type="molecule type" value="Genomic_DNA"/>
</dbReference>
<sequence length="63" mass="7296">MGLLLVAAPAWNAAWAPHDEVHGNCWLRRAKRIVELLAARQREEGYGTACRANMGRRMRDWHR</sequence>
<reference evidence="1 2" key="1">
    <citation type="submission" date="2018-01" db="EMBL/GenBank/DDBJ databases">
        <title>Draft genome sequence of Nonomuraea sp. KC333.</title>
        <authorList>
            <person name="Sahin N."/>
            <person name="Saygin H."/>
            <person name="Ay H."/>
        </authorList>
    </citation>
    <scope>NUCLEOTIDE SEQUENCE [LARGE SCALE GENOMIC DNA]</scope>
    <source>
        <strain evidence="1 2">KC333</strain>
    </source>
</reference>
<comment type="caution">
    <text evidence="1">The sequence shown here is derived from an EMBL/GenBank/DDBJ whole genome shotgun (WGS) entry which is preliminary data.</text>
</comment>